<proteinExistence type="inferred from homology"/>
<keyword evidence="2" id="KW-0805">Transcription regulation</keyword>
<evidence type="ECO:0000259" key="5">
    <source>
        <dbReference type="Pfam" id="PF08281"/>
    </source>
</evidence>
<dbReference type="OrthoDB" id="9150024at2"/>
<organism evidence="6 7">
    <name type="scientific">Niastella yeongjuensis</name>
    <dbReference type="NCBI Taxonomy" id="354355"/>
    <lineage>
        <taxon>Bacteria</taxon>
        <taxon>Pseudomonadati</taxon>
        <taxon>Bacteroidota</taxon>
        <taxon>Chitinophagia</taxon>
        <taxon>Chitinophagales</taxon>
        <taxon>Chitinophagaceae</taxon>
        <taxon>Niastella</taxon>
    </lineage>
</organism>
<gene>
    <name evidence="6" type="ORF">A4H97_23230</name>
</gene>
<protein>
    <recommendedName>
        <fullName evidence="5">RNA polymerase sigma factor 70 region 4 type 2 domain-containing protein</fullName>
    </recommendedName>
</protein>
<dbReference type="InterPro" id="IPR013325">
    <property type="entry name" value="RNA_pol_sigma_r2"/>
</dbReference>
<dbReference type="PANTHER" id="PTHR43133:SF46">
    <property type="entry name" value="RNA POLYMERASE SIGMA-70 FACTOR ECF SUBFAMILY"/>
    <property type="match status" value="1"/>
</dbReference>
<evidence type="ECO:0000313" key="7">
    <source>
        <dbReference type="Proteomes" id="UP000192610"/>
    </source>
</evidence>
<evidence type="ECO:0000256" key="1">
    <source>
        <dbReference type="ARBA" id="ARBA00010641"/>
    </source>
</evidence>
<dbReference type="InterPro" id="IPR013324">
    <property type="entry name" value="RNA_pol_sigma_r3/r4-like"/>
</dbReference>
<dbReference type="Gene3D" id="1.10.10.10">
    <property type="entry name" value="Winged helix-like DNA-binding domain superfamily/Winged helix DNA-binding domain"/>
    <property type="match status" value="1"/>
</dbReference>
<feature type="domain" description="RNA polymerase sigma factor 70 region 4 type 2" evidence="5">
    <location>
        <begin position="131"/>
        <end position="180"/>
    </location>
</feature>
<dbReference type="InterPro" id="IPR036388">
    <property type="entry name" value="WH-like_DNA-bd_sf"/>
</dbReference>
<dbReference type="GO" id="GO:0016987">
    <property type="term" value="F:sigma factor activity"/>
    <property type="evidence" value="ECO:0007669"/>
    <property type="project" value="UniProtKB-KW"/>
</dbReference>
<name>A0A1V9F556_9BACT</name>
<evidence type="ECO:0000313" key="6">
    <source>
        <dbReference type="EMBL" id="OQP53366.1"/>
    </source>
</evidence>
<evidence type="ECO:0000256" key="4">
    <source>
        <dbReference type="ARBA" id="ARBA00023163"/>
    </source>
</evidence>
<dbReference type="RefSeq" id="WP_081197715.1">
    <property type="nucleotide sequence ID" value="NZ_FOCZ01000008.1"/>
</dbReference>
<dbReference type="InterPro" id="IPR014284">
    <property type="entry name" value="RNA_pol_sigma-70_dom"/>
</dbReference>
<comment type="similarity">
    <text evidence="1">Belongs to the sigma-70 factor family. ECF subfamily.</text>
</comment>
<dbReference type="InterPro" id="IPR039425">
    <property type="entry name" value="RNA_pol_sigma-70-like"/>
</dbReference>
<dbReference type="SUPFAM" id="SSF88659">
    <property type="entry name" value="Sigma3 and sigma4 domains of RNA polymerase sigma factors"/>
    <property type="match status" value="1"/>
</dbReference>
<evidence type="ECO:0000256" key="2">
    <source>
        <dbReference type="ARBA" id="ARBA00023015"/>
    </source>
</evidence>
<dbReference type="InterPro" id="IPR013249">
    <property type="entry name" value="RNA_pol_sigma70_r4_t2"/>
</dbReference>
<dbReference type="NCBIfam" id="TIGR02937">
    <property type="entry name" value="sigma70-ECF"/>
    <property type="match status" value="1"/>
</dbReference>
<sequence>MIQTAIHTDNLCWERLLQGDKEALYELYTRYYHTLLFIGLKNSHDSDLVKDVIQQQFLYLWEKRNTLMAAKNVRSYLIISFLRRLTSDWVKARRTVNLDVAWSKKEEEGFETSWEETLIIKDEHDALCKHLMAVINALPARQRELILLKFYEGLSYDAITQKTGLTHRTVYNKIHEALYRIKQRLVQPEVVSGIQSLLLLYAASLFHF</sequence>
<dbReference type="GO" id="GO:0003677">
    <property type="term" value="F:DNA binding"/>
    <property type="evidence" value="ECO:0007669"/>
    <property type="project" value="InterPro"/>
</dbReference>
<evidence type="ECO:0000256" key="3">
    <source>
        <dbReference type="ARBA" id="ARBA00023082"/>
    </source>
</evidence>
<dbReference type="STRING" id="354355.SAMN05660816_04555"/>
<keyword evidence="3" id="KW-0731">Sigma factor</keyword>
<dbReference type="SUPFAM" id="SSF88946">
    <property type="entry name" value="Sigma2 domain of RNA polymerase sigma factors"/>
    <property type="match status" value="1"/>
</dbReference>
<keyword evidence="4" id="KW-0804">Transcription</keyword>
<dbReference type="Pfam" id="PF08281">
    <property type="entry name" value="Sigma70_r4_2"/>
    <property type="match status" value="1"/>
</dbReference>
<dbReference type="Gene3D" id="1.10.1740.10">
    <property type="match status" value="1"/>
</dbReference>
<dbReference type="PANTHER" id="PTHR43133">
    <property type="entry name" value="RNA POLYMERASE ECF-TYPE SIGMA FACTO"/>
    <property type="match status" value="1"/>
</dbReference>
<dbReference type="EMBL" id="LVXG01000006">
    <property type="protein sequence ID" value="OQP53366.1"/>
    <property type="molecule type" value="Genomic_DNA"/>
</dbReference>
<dbReference type="AlphaFoldDB" id="A0A1V9F556"/>
<keyword evidence="7" id="KW-1185">Reference proteome</keyword>
<comment type="caution">
    <text evidence="6">The sequence shown here is derived from an EMBL/GenBank/DDBJ whole genome shotgun (WGS) entry which is preliminary data.</text>
</comment>
<accession>A0A1V9F556</accession>
<reference evidence="7" key="1">
    <citation type="submission" date="2016-04" db="EMBL/GenBank/DDBJ databases">
        <authorList>
            <person name="Chen L."/>
            <person name="Zhuang W."/>
            <person name="Wang G."/>
        </authorList>
    </citation>
    <scope>NUCLEOTIDE SEQUENCE [LARGE SCALE GENOMIC DNA]</scope>
    <source>
        <strain evidence="7">17621</strain>
    </source>
</reference>
<dbReference type="GO" id="GO:0006352">
    <property type="term" value="P:DNA-templated transcription initiation"/>
    <property type="evidence" value="ECO:0007669"/>
    <property type="project" value="InterPro"/>
</dbReference>
<dbReference type="CDD" id="cd06171">
    <property type="entry name" value="Sigma70_r4"/>
    <property type="match status" value="1"/>
</dbReference>
<dbReference type="Proteomes" id="UP000192610">
    <property type="component" value="Unassembled WGS sequence"/>
</dbReference>